<reference evidence="6 7" key="1">
    <citation type="submission" date="2017-07" db="EMBL/GenBank/DDBJ databases">
        <title>Mechanisms for carbon and nitrogen cycling indicate functional differentiation within the Candidate Phyla Radiation.</title>
        <authorList>
            <person name="Danczak R.E."/>
            <person name="Johnston M.D."/>
            <person name="Kenah C."/>
            <person name="Slattery M."/>
            <person name="Wrighton K.C."/>
            <person name="Wilkins M.J."/>
        </authorList>
    </citation>
    <scope>NUCLEOTIDE SEQUENCE [LARGE SCALE GENOMIC DNA]</scope>
    <source>
        <strain evidence="6">Licking1014_96</strain>
    </source>
</reference>
<keyword evidence="3" id="KW-0547">Nucleotide-binding</keyword>
<evidence type="ECO:0000256" key="3">
    <source>
        <dbReference type="ARBA" id="ARBA00022741"/>
    </source>
</evidence>
<evidence type="ECO:0000313" key="7">
    <source>
        <dbReference type="Proteomes" id="UP000318296"/>
    </source>
</evidence>
<evidence type="ECO:0000256" key="1">
    <source>
        <dbReference type="ARBA" id="ARBA00005417"/>
    </source>
</evidence>
<dbReference type="InterPro" id="IPR027417">
    <property type="entry name" value="P-loop_NTPase"/>
</dbReference>
<dbReference type="InterPro" id="IPR003593">
    <property type="entry name" value="AAA+_ATPase"/>
</dbReference>
<dbReference type="GO" id="GO:0005524">
    <property type="term" value="F:ATP binding"/>
    <property type="evidence" value="ECO:0007669"/>
    <property type="project" value="UniProtKB-KW"/>
</dbReference>
<dbReference type="GO" id="GO:0016887">
    <property type="term" value="F:ATP hydrolysis activity"/>
    <property type="evidence" value="ECO:0007669"/>
    <property type="project" value="InterPro"/>
</dbReference>
<comment type="caution">
    <text evidence="6">The sequence shown here is derived from an EMBL/GenBank/DDBJ whole genome shotgun (WGS) entry which is preliminary data.</text>
</comment>
<dbReference type="AlphaFoldDB" id="A0A554LHF9"/>
<organism evidence="6 7">
    <name type="scientific">Candidatus Berkelbacteria bacterium Licking1014_96</name>
    <dbReference type="NCBI Taxonomy" id="2017149"/>
    <lineage>
        <taxon>Bacteria</taxon>
        <taxon>Candidatus Berkelbacteria</taxon>
    </lineage>
</organism>
<dbReference type="Pfam" id="PF00005">
    <property type="entry name" value="ABC_tran"/>
    <property type="match status" value="1"/>
</dbReference>
<accession>A0A554LHF9</accession>
<gene>
    <name evidence="6" type="ORF">CEN92_15</name>
</gene>
<dbReference type="PROSITE" id="PS50893">
    <property type="entry name" value="ABC_TRANSPORTER_2"/>
    <property type="match status" value="1"/>
</dbReference>
<dbReference type="InterPro" id="IPR017911">
    <property type="entry name" value="MacB-like_ATP-bd"/>
</dbReference>
<dbReference type="SUPFAM" id="SSF52540">
    <property type="entry name" value="P-loop containing nucleoside triphosphate hydrolases"/>
    <property type="match status" value="1"/>
</dbReference>
<name>A0A554LHF9_9BACT</name>
<keyword evidence="2" id="KW-0813">Transport</keyword>
<dbReference type="InterPro" id="IPR017871">
    <property type="entry name" value="ABC_transporter-like_CS"/>
</dbReference>
<sequence length="237" mass="26849">MDKNHPIHHQTIIRIEKLHKKFFTGKHLFTALRDIDLEIKATDFVVIYGPSGCGKTTLLNIIAGIDQPTAGEVEIRDTEIFELSDDQRGIFRSKKMGYIHQFPLWIRSLNTIENIAFPLLIEGEAEDYALSCAQNTMEELKITDLAKLKPTSLSGGEQQRASLARAIVTNPWIILADEPTGNLDSHASDTLMKYLKQLNKRHKRTIILVTHNQSYWPLGTRRIEMKDGLIVKDTSTG</sequence>
<feature type="domain" description="ABC transporter" evidence="5">
    <location>
        <begin position="13"/>
        <end position="236"/>
    </location>
</feature>
<evidence type="ECO:0000256" key="4">
    <source>
        <dbReference type="ARBA" id="ARBA00022840"/>
    </source>
</evidence>
<proteinExistence type="inferred from homology"/>
<evidence type="ECO:0000256" key="2">
    <source>
        <dbReference type="ARBA" id="ARBA00022448"/>
    </source>
</evidence>
<dbReference type="CDD" id="cd03255">
    <property type="entry name" value="ABC_MJ0796_LolCDE_FtsE"/>
    <property type="match status" value="1"/>
</dbReference>
<evidence type="ECO:0000259" key="5">
    <source>
        <dbReference type="PROSITE" id="PS50893"/>
    </source>
</evidence>
<dbReference type="PROSITE" id="PS00211">
    <property type="entry name" value="ABC_TRANSPORTER_1"/>
    <property type="match status" value="1"/>
</dbReference>
<dbReference type="PANTHER" id="PTHR42798">
    <property type="entry name" value="LIPOPROTEIN-RELEASING SYSTEM ATP-BINDING PROTEIN LOLD"/>
    <property type="match status" value="1"/>
</dbReference>
<dbReference type="PANTHER" id="PTHR42798:SF7">
    <property type="entry name" value="ALPHA-D-RIBOSE 1-METHYLPHOSPHONATE 5-TRIPHOSPHATE SYNTHASE SUBUNIT PHNL"/>
    <property type="match status" value="1"/>
</dbReference>
<keyword evidence="4 6" id="KW-0067">ATP-binding</keyword>
<dbReference type="Proteomes" id="UP000318296">
    <property type="component" value="Unassembled WGS sequence"/>
</dbReference>
<dbReference type="Gene3D" id="3.40.50.300">
    <property type="entry name" value="P-loop containing nucleotide triphosphate hydrolases"/>
    <property type="match status" value="1"/>
</dbReference>
<evidence type="ECO:0000313" key="6">
    <source>
        <dbReference type="EMBL" id="TSC92314.1"/>
    </source>
</evidence>
<dbReference type="InterPro" id="IPR003439">
    <property type="entry name" value="ABC_transporter-like_ATP-bd"/>
</dbReference>
<comment type="similarity">
    <text evidence="1">Belongs to the ABC transporter superfamily.</text>
</comment>
<dbReference type="EMBL" id="VMGH01000002">
    <property type="protein sequence ID" value="TSC92314.1"/>
    <property type="molecule type" value="Genomic_DNA"/>
</dbReference>
<dbReference type="SMART" id="SM00382">
    <property type="entry name" value="AAA"/>
    <property type="match status" value="1"/>
</dbReference>
<protein>
    <submittedName>
        <fullName evidence="6">Putative ABC transport system ATP-binding protein</fullName>
    </submittedName>
</protein>